<sequence>MNLKMKAYIKTLSCALVVLLCSSACKDFLDVPPANASDADKAIQTANDAQIVINGIQRQMTNSAYYGRNFIIYGEAKGGDVTLFSQGRGLDALYTFNHNPQANSFASFWTTIYNVIYQTNNLLENIARLEADGSTENFATAKGEAYTLRALAYFDLVRIYGKPFATDRTAFGVPMVIKTLNYDEKPLRATVEENYQQIVADLIAGETGLPKTKRDGYLNFYANKALQARVYLTMGNYTEALAAAEEVIESGLYNLYSNTQWVNAWQSQFGSESIYELVIEQNQADLARASLGFYFMRRGHQTGALGNFLASTGFLTALAQDPEDVRWGVMARDESSANRLGSCYKYLGSTTFAGDKGSANYTAVNIKVIRLSELYLIAAEAALKLPAPDRAKAAAYTQEIHKRSPNLPAIDVNSVSEALILAEKSKEFYQEGLRYFDMLRLQKTISFDDAFAGISVPTRETSINSSFYKLILPISQDEINANPGIAAQQNPGY</sequence>
<reference evidence="10" key="1">
    <citation type="journal article" date="2019" name="Int. J. Syst. Evol. Microbiol.">
        <title>The Global Catalogue of Microorganisms (GCM) 10K type strain sequencing project: providing services to taxonomists for standard genome sequencing and annotation.</title>
        <authorList>
            <consortium name="The Broad Institute Genomics Platform"/>
            <consortium name="The Broad Institute Genome Sequencing Center for Infectious Disease"/>
            <person name="Wu L."/>
            <person name="Ma J."/>
        </authorList>
    </citation>
    <scope>NUCLEOTIDE SEQUENCE [LARGE SCALE GENOMIC DNA]</scope>
    <source>
        <strain evidence="10">CGMCC 1.12966</strain>
    </source>
</reference>
<accession>A0ABQ3HWL6</accession>
<keyword evidence="5" id="KW-0998">Cell outer membrane</keyword>
<dbReference type="CDD" id="cd08977">
    <property type="entry name" value="SusD"/>
    <property type="match status" value="1"/>
</dbReference>
<feature type="domain" description="SusD-like N-terminal" evidence="8">
    <location>
        <begin position="27"/>
        <end position="232"/>
    </location>
</feature>
<dbReference type="Gene3D" id="1.25.40.900">
    <property type="match status" value="1"/>
</dbReference>
<proteinExistence type="inferred from homology"/>
<dbReference type="Gene3D" id="2.20.20.130">
    <property type="match status" value="1"/>
</dbReference>
<dbReference type="Pfam" id="PF07980">
    <property type="entry name" value="SusD_RagB"/>
    <property type="match status" value="1"/>
</dbReference>
<keyword evidence="3 6" id="KW-0732">Signal</keyword>
<evidence type="ECO:0000256" key="3">
    <source>
        <dbReference type="ARBA" id="ARBA00022729"/>
    </source>
</evidence>
<evidence type="ECO:0000256" key="5">
    <source>
        <dbReference type="ARBA" id="ARBA00023237"/>
    </source>
</evidence>
<organism evidence="9 10">
    <name type="scientific">Sphingobacterium griseoflavum</name>
    <dbReference type="NCBI Taxonomy" id="1474952"/>
    <lineage>
        <taxon>Bacteria</taxon>
        <taxon>Pseudomonadati</taxon>
        <taxon>Bacteroidota</taxon>
        <taxon>Sphingobacteriia</taxon>
        <taxon>Sphingobacteriales</taxon>
        <taxon>Sphingobacteriaceae</taxon>
        <taxon>Sphingobacterium</taxon>
    </lineage>
</organism>
<evidence type="ECO:0000256" key="6">
    <source>
        <dbReference type="SAM" id="SignalP"/>
    </source>
</evidence>
<dbReference type="Pfam" id="PF14322">
    <property type="entry name" value="SusD-like_3"/>
    <property type="match status" value="1"/>
</dbReference>
<feature type="domain" description="RagB/SusD" evidence="7">
    <location>
        <begin position="336"/>
        <end position="493"/>
    </location>
</feature>
<feature type="chain" id="PRO_5045199706" evidence="6">
    <location>
        <begin position="27"/>
        <end position="493"/>
    </location>
</feature>
<dbReference type="InterPro" id="IPR011990">
    <property type="entry name" value="TPR-like_helical_dom_sf"/>
</dbReference>
<comment type="subcellular location">
    <subcellularLocation>
        <location evidence="1">Cell outer membrane</location>
    </subcellularLocation>
</comment>
<feature type="signal peptide" evidence="6">
    <location>
        <begin position="1"/>
        <end position="26"/>
    </location>
</feature>
<dbReference type="InterPro" id="IPR012944">
    <property type="entry name" value="SusD_RagB_dom"/>
</dbReference>
<evidence type="ECO:0000256" key="2">
    <source>
        <dbReference type="ARBA" id="ARBA00006275"/>
    </source>
</evidence>
<dbReference type="Gene3D" id="1.25.40.390">
    <property type="match status" value="1"/>
</dbReference>
<dbReference type="SUPFAM" id="SSF48452">
    <property type="entry name" value="TPR-like"/>
    <property type="match status" value="1"/>
</dbReference>
<dbReference type="Proteomes" id="UP000620550">
    <property type="component" value="Unassembled WGS sequence"/>
</dbReference>
<dbReference type="EMBL" id="BNAF01000005">
    <property type="protein sequence ID" value="GHE33468.1"/>
    <property type="molecule type" value="Genomic_DNA"/>
</dbReference>
<evidence type="ECO:0000256" key="1">
    <source>
        <dbReference type="ARBA" id="ARBA00004442"/>
    </source>
</evidence>
<evidence type="ECO:0000259" key="8">
    <source>
        <dbReference type="Pfam" id="PF14322"/>
    </source>
</evidence>
<keyword evidence="10" id="KW-1185">Reference proteome</keyword>
<dbReference type="InterPro" id="IPR033985">
    <property type="entry name" value="SusD-like_N"/>
</dbReference>
<comment type="caution">
    <text evidence="9">The sequence shown here is derived from an EMBL/GenBank/DDBJ whole genome shotgun (WGS) entry which is preliminary data.</text>
</comment>
<name>A0ABQ3HWL6_9SPHI</name>
<evidence type="ECO:0000259" key="7">
    <source>
        <dbReference type="Pfam" id="PF07980"/>
    </source>
</evidence>
<gene>
    <name evidence="9" type="ORF">GCM10017764_15730</name>
</gene>
<protein>
    <submittedName>
        <fullName evidence="9">Membrane protein</fullName>
    </submittedName>
</protein>
<evidence type="ECO:0000313" key="10">
    <source>
        <dbReference type="Proteomes" id="UP000620550"/>
    </source>
</evidence>
<evidence type="ECO:0000313" key="9">
    <source>
        <dbReference type="EMBL" id="GHE33468.1"/>
    </source>
</evidence>
<comment type="similarity">
    <text evidence="2">Belongs to the SusD family.</text>
</comment>
<evidence type="ECO:0000256" key="4">
    <source>
        <dbReference type="ARBA" id="ARBA00023136"/>
    </source>
</evidence>
<keyword evidence="4" id="KW-0472">Membrane</keyword>